<dbReference type="GeneID" id="9467470"/>
<proteinExistence type="predicted"/>
<dbReference type="HOGENOM" id="CLU_2325312_0_0_1"/>
<dbReference type="AlphaFoldDB" id="D0MXS8"/>
<evidence type="ECO:0000313" key="3">
    <source>
        <dbReference type="Proteomes" id="UP000006643"/>
    </source>
</evidence>
<name>D0MXS8_PHYIT</name>
<reference evidence="3" key="1">
    <citation type="journal article" date="2009" name="Nature">
        <title>Genome sequence and analysis of the Irish potato famine pathogen Phytophthora infestans.</title>
        <authorList>
            <consortium name="The Broad Institute Genome Sequencing Platform"/>
            <person name="Haas B.J."/>
            <person name="Kamoun S."/>
            <person name="Zody M.C."/>
            <person name="Jiang R.H."/>
            <person name="Handsaker R.E."/>
            <person name="Cano L.M."/>
            <person name="Grabherr M."/>
            <person name="Kodira C.D."/>
            <person name="Raffaele S."/>
            <person name="Torto-Alalibo T."/>
            <person name="Bozkurt T.O."/>
            <person name="Ah-Fong A.M."/>
            <person name="Alvarado L."/>
            <person name="Anderson V.L."/>
            <person name="Armstrong M.R."/>
            <person name="Avrova A."/>
            <person name="Baxter L."/>
            <person name="Beynon J."/>
            <person name="Boevink P.C."/>
            <person name="Bollmann S.R."/>
            <person name="Bos J.I."/>
            <person name="Bulone V."/>
            <person name="Cai G."/>
            <person name="Cakir C."/>
            <person name="Carrington J.C."/>
            <person name="Chawner M."/>
            <person name="Conti L."/>
            <person name="Costanzo S."/>
            <person name="Ewan R."/>
            <person name="Fahlgren N."/>
            <person name="Fischbach M.A."/>
            <person name="Fugelstad J."/>
            <person name="Gilroy E.M."/>
            <person name="Gnerre S."/>
            <person name="Green P.J."/>
            <person name="Grenville-Briggs L.J."/>
            <person name="Griffith J."/>
            <person name="Grunwald N.J."/>
            <person name="Horn K."/>
            <person name="Horner N.R."/>
            <person name="Hu C.H."/>
            <person name="Huitema E."/>
            <person name="Jeong D.H."/>
            <person name="Jones A.M."/>
            <person name="Jones J.D."/>
            <person name="Jones R.W."/>
            <person name="Karlsson E.K."/>
            <person name="Kunjeti S.G."/>
            <person name="Lamour K."/>
            <person name="Liu Z."/>
            <person name="Ma L."/>
            <person name="Maclean D."/>
            <person name="Chibucos M.C."/>
            <person name="McDonald H."/>
            <person name="McWalters J."/>
            <person name="Meijer H.J."/>
            <person name="Morgan W."/>
            <person name="Morris P.F."/>
            <person name="Munro C.A."/>
            <person name="O'Neill K."/>
            <person name="Ospina-Giraldo M."/>
            <person name="Pinzon A."/>
            <person name="Pritchard L."/>
            <person name="Ramsahoye B."/>
            <person name="Ren Q."/>
            <person name="Restrepo S."/>
            <person name="Roy S."/>
            <person name="Sadanandom A."/>
            <person name="Savidor A."/>
            <person name="Schornack S."/>
            <person name="Schwartz D.C."/>
            <person name="Schumann U.D."/>
            <person name="Schwessinger B."/>
            <person name="Seyer L."/>
            <person name="Sharpe T."/>
            <person name="Silvar C."/>
            <person name="Song J."/>
            <person name="Studholme D.J."/>
            <person name="Sykes S."/>
            <person name="Thines M."/>
            <person name="van de Vondervoort P.J."/>
            <person name="Phuntumart V."/>
            <person name="Wawra S."/>
            <person name="Weide R."/>
            <person name="Win J."/>
            <person name="Young C."/>
            <person name="Zhou S."/>
            <person name="Fry W."/>
            <person name="Meyers B.C."/>
            <person name="van West P."/>
            <person name="Ristaino J."/>
            <person name="Govers F."/>
            <person name="Birch P.R."/>
            <person name="Whisson S.C."/>
            <person name="Judelson H.S."/>
            <person name="Nusbaum C."/>
        </authorList>
    </citation>
    <scope>NUCLEOTIDE SEQUENCE [LARGE SCALE GENOMIC DNA]</scope>
    <source>
        <strain evidence="3">T30-4</strain>
    </source>
</reference>
<dbReference type="KEGG" id="pif:PITG_03507"/>
<dbReference type="VEuPathDB" id="FungiDB:PITG_03507"/>
<dbReference type="RefSeq" id="XP_002906575.1">
    <property type="nucleotide sequence ID" value="XM_002906529.1"/>
</dbReference>
<feature type="compositionally biased region" description="Basic and acidic residues" evidence="1">
    <location>
        <begin position="69"/>
        <end position="79"/>
    </location>
</feature>
<dbReference type="Proteomes" id="UP000006643">
    <property type="component" value="Unassembled WGS sequence"/>
</dbReference>
<sequence>MDTSPEFAQQMDCVILAYQSNASVDILNSVVSQNMWFFNFGRKSFNLRYISFIKLSYTQQHNFTTSGMGKEKTLGDKKATKSSRNAFEASGSSTLETIV</sequence>
<accession>D0MXS8</accession>
<dbReference type="OrthoDB" id="129441at2759"/>
<dbReference type="EMBL" id="DS028121">
    <property type="protein sequence ID" value="EEY65976.1"/>
    <property type="molecule type" value="Genomic_DNA"/>
</dbReference>
<evidence type="ECO:0000313" key="2">
    <source>
        <dbReference type="EMBL" id="EEY65976.1"/>
    </source>
</evidence>
<keyword evidence="3" id="KW-1185">Reference proteome</keyword>
<evidence type="ECO:0000256" key="1">
    <source>
        <dbReference type="SAM" id="MobiDB-lite"/>
    </source>
</evidence>
<feature type="compositionally biased region" description="Polar residues" evidence="1">
    <location>
        <begin position="82"/>
        <end position="99"/>
    </location>
</feature>
<protein>
    <submittedName>
        <fullName evidence="2">Uncharacterized protein</fullName>
    </submittedName>
</protein>
<dbReference type="InParanoid" id="D0MXS8"/>
<gene>
    <name evidence="2" type="ORF">PITG_03507</name>
</gene>
<feature type="region of interest" description="Disordered" evidence="1">
    <location>
        <begin position="66"/>
        <end position="99"/>
    </location>
</feature>
<organism evidence="2 3">
    <name type="scientific">Phytophthora infestans (strain T30-4)</name>
    <name type="common">Potato late blight agent</name>
    <dbReference type="NCBI Taxonomy" id="403677"/>
    <lineage>
        <taxon>Eukaryota</taxon>
        <taxon>Sar</taxon>
        <taxon>Stramenopiles</taxon>
        <taxon>Oomycota</taxon>
        <taxon>Peronosporomycetes</taxon>
        <taxon>Peronosporales</taxon>
        <taxon>Peronosporaceae</taxon>
        <taxon>Phytophthora</taxon>
    </lineage>
</organism>